<gene>
    <name evidence="1" type="ORF">PENTCL1PPCAC_24677</name>
</gene>
<accession>A0AAV5U7R4</accession>
<evidence type="ECO:0000313" key="2">
    <source>
        <dbReference type="Proteomes" id="UP001432027"/>
    </source>
</evidence>
<organism evidence="1 2">
    <name type="scientific">Pristionchus entomophagus</name>
    <dbReference type="NCBI Taxonomy" id="358040"/>
    <lineage>
        <taxon>Eukaryota</taxon>
        <taxon>Metazoa</taxon>
        <taxon>Ecdysozoa</taxon>
        <taxon>Nematoda</taxon>
        <taxon>Chromadorea</taxon>
        <taxon>Rhabditida</taxon>
        <taxon>Rhabditina</taxon>
        <taxon>Diplogasteromorpha</taxon>
        <taxon>Diplogasteroidea</taxon>
        <taxon>Neodiplogasteridae</taxon>
        <taxon>Pristionchus</taxon>
    </lineage>
</organism>
<evidence type="ECO:0000313" key="1">
    <source>
        <dbReference type="EMBL" id="GMT02503.1"/>
    </source>
</evidence>
<keyword evidence="2" id="KW-1185">Reference proteome</keyword>
<name>A0AAV5U7R4_9BILA</name>
<proteinExistence type="predicted"/>
<dbReference type="Proteomes" id="UP001432027">
    <property type="component" value="Unassembled WGS sequence"/>
</dbReference>
<feature type="non-terminal residue" evidence="1">
    <location>
        <position position="1"/>
    </location>
</feature>
<comment type="caution">
    <text evidence="1">The sequence shown here is derived from an EMBL/GenBank/DDBJ whole genome shotgun (WGS) entry which is preliminary data.</text>
</comment>
<reference evidence="1" key="1">
    <citation type="submission" date="2023-10" db="EMBL/GenBank/DDBJ databases">
        <title>Genome assembly of Pristionchus species.</title>
        <authorList>
            <person name="Yoshida K."/>
            <person name="Sommer R.J."/>
        </authorList>
    </citation>
    <scope>NUCLEOTIDE SEQUENCE</scope>
    <source>
        <strain evidence="1">RS0144</strain>
    </source>
</reference>
<protein>
    <submittedName>
        <fullName evidence="1">Uncharacterized protein</fullName>
    </submittedName>
</protein>
<sequence length="66" mass="7529">RWSSLCLMRRPFTLNGHKLKMKTNYPVPPSSPRTIAMTSSSAVATTECTRIERDWERSQRTEGVCA</sequence>
<dbReference type="AlphaFoldDB" id="A0AAV5U7R4"/>
<dbReference type="EMBL" id="BTSX01000005">
    <property type="protein sequence ID" value="GMT02503.1"/>
    <property type="molecule type" value="Genomic_DNA"/>
</dbReference>